<evidence type="ECO:0000259" key="1">
    <source>
        <dbReference type="Pfam" id="PF13391"/>
    </source>
</evidence>
<name>X1TLC1_9ZZZZ</name>
<dbReference type="InterPro" id="IPR011396">
    <property type="entry name" value="PT_DNA_restrict"/>
</dbReference>
<reference evidence="2" key="1">
    <citation type="journal article" date="2014" name="Front. Microbiol.">
        <title>High frequency of phylogenetically diverse reductive dehalogenase-homologous genes in deep subseafloor sedimentary metagenomes.</title>
        <authorList>
            <person name="Kawai M."/>
            <person name="Futagami T."/>
            <person name="Toyoda A."/>
            <person name="Takaki Y."/>
            <person name="Nishi S."/>
            <person name="Hori S."/>
            <person name="Arai W."/>
            <person name="Tsubouchi T."/>
            <person name="Morono Y."/>
            <person name="Uchiyama I."/>
            <person name="Ito T."/>
            <person name="Fujiyama A."/>
            <person name="Inagaki F."/>
            <person name="Takami H."/>
        </authorList>
    </citation>
    <scope>NUCLEOTIDE SEQUENCE</scope>
    <source>
        <strain evidence="2">Expedition CK06-06</strain>
    </source>
</reference>
<dbReference type="Gene3D" id="1.10.30.50">
    <property type="match status" value="1"/>
</dbReference>
<accession>X1TLC1</accession>
<dbReference type="CDD" id="cd00085">
    <property type="entry name" value="HNHc"/>
    <property type="match status" value="1"/>
</dbReference>
<feature type="domain" description="HNH nuclease" evidence="1">
    <location>
        <begin position="24"/>
        <end position="77"/>
    </location>
</feature>
<evidence type="ECO:0000313" key="2">
    <source>
        <dbReference type="EMBL" id="GAI88370.1"/>
    </source>
</evidence>
<dbReference type="AlphaFoldDB" id="X1TLC1"/>
<dbReference type="InterPro" id="IPR003615">
    <property type="entry name" value="HNH_nuc"/>
</dbReference>
<dbReference type="NCBIfam" id="NF045808">
    <property type="entry name" value="PT-DNA_restrict"/>
    <property type="match status" value="1"/>
</dbReference>
<gene>
    <name evidence="2" type="ORF">S12H4_39686</name>
</gene>
<feature type="non-terminal residue" evidence="2">
    <location>
        <position position="1"/>
    </location>
</feature>
<comment type="caution">
    <text evidence="2">The sequence shown here is derived from an EMBL/GenBank/DDBJ whole genome shotgun (WGS) entry which is preliminary data.</text>
</comment>
<organism evidence="2">
    <name type="scientific">marine sediment metagenome</name>
    <dbReference type="NCBI Taxonomy" id="412755"/>
    <lineage>
        <taxon>unclassified sequences</taxon>
        <taxon>metagenomes</taxon>
        <taxon>ecological metagenomes</taxon>
    </lineage>
</organism>
<proteinExistence type="predicted"/>
<dbReference type="EMBL" id="BARW01024013">
    <property type="protein sequence ID" value="GAI88370.1"/>
    <property type="molecule type" value="Genomic_DNA"/>
</dbReference>
<protein>
    <recommendedName>
        <fullName evidence="1">HNH nuclease domain-containing protein</fullName>
    </recommendedName>
</protein>
<dbReference type="Pfam" id="PF13391">
    <property type="entry name" value="HNH_2"/>
    <property type="match status" value="1"/>
</dbReference>
<sequence>LKTEKAKRDPEFRDKVLRAYEYQCAVCGFDVRLGMSHLALEAAHIKWHQAGGPDIEANGLALCALHHKLFDRGAFTITESIKMVVSERAHGRVGFNEWLMNFHGRSLHKPQRLKYYPETTFIRWHAHEVFQGPSRYVQGIRSDSF</sequence>